<name>A0A7G9V084_9CAUD</name>
<evidence type="ECO:0000313" key="1">
    <source>
        <dbReference type="EMBL" id="QNN99689.1"/>
    </source>
</evidence>
<reference evidence="1 2" key="1">
    <citation type="submission" date="2020-06" db="EMBL/GenBank/DDBJ databases">
        <authorList>
            <person name="Sparks H.E."/>
            <person name="Pedulla M.L."/>
            <person name="Lee J.T."/>
            <person name="Mahalingam V.A."/>
            <person name="Curtis N."/>
            <person name="Garlena R.A."/>
            <person name="Russell D.A."/>
            <person name="Pope W.H."/>
            <person name="Jacobs-Sera D."/>
            <person name="Hatfull G.F."/>
        </authorList>
    </citation>
    <scope>NUCLEOTIDE SEQUENCE [LARGE SCALE GENOMIC DNA]</scope>
</reference>
<proteinExistence type="predicted"/>
<gene>
    <name evidence="1" type="primary">29</name>
    <name evidence="1" type="ORF">PBI_ROPE_29</name>
</gene>
<evidence type="ECO:0000313" key="2">
    <source>
        <dbReference type="Proteomes" id="UP000516138"/>
    </source>
</evidence>
<dbReference type="EMBL" id="MT684602">
    <property type="protein sequence ID" value="QNN99689.1"/>
    <property type="molecule type" value="Genomic_DNA"/>
</dbReference>
<protein>
    <submittedName>
        <fullName evidence="1">Minor tail protein</fullName>
    </submittedName>
</protein>
<sequence>MSYYDRFHFMVEDIHGNIIARDVIPMEPIVTRMLSGPCGIEFKVHPKDPSVQLPNSQGPIQFKPWGHWIHALKEDLSGNEKIWASALVQPSDIDPQTGILSLRAEGFANYPKGIPWLQNWNPIAVDPFEIVTRIWTHIQSYANGNLGVKVTNKNGTMPALSGTQMLPGFSFENEEFVQDFFAIFIRAVDRNDCGEYINRLARDIPFDYWEATTWEGGQAPIEKFIRLAYPSGGVDQASLIFRMGENVIAATPKQETQVEWFSDITINGYFPGKVYSSTLSNADPDRYRRVMDEVDLSINSNERAAAWGKRKLSRRQYPAAQFQSLVIDPYHPNAPHGSFDVGDIIRIQGPVPWAGDINVKHKVLSHTWDEQKGVVQLGVMAEGAFNYDPIEYVEP</sequence>
<dbReference type="Proteomes" id="UP000516138">
    <property type="component" value="Segment"/>
</dbReference>
<organism evidence="1 2">
    <name type="scientific">Mycobacterium phage Rope</name>
    <dbReference type="NCBI Taxonomy" id="2767563"/>
    <lineage>
        <taxon>Viruses</taxon>
        <taxon>Duplodnaviria</taxon>
        <taxon>Heunggongvirae</taxon>
        <taxon>Uroviricota</taxon>
        <taxon>Caudoviricetes</taxon>
        <taxon>Papyrusvirus</taxon>
        <taxon>Papyrusvirus papyrus</taxon>
    </lineage>
</organism>
<accession>A0A7G9V084</accession>